<keyword evidence="13 14" id="KW-0464">Manganese</keyword>
<dbReference type="GO" id="GO:0030145">
    <property type="term" value="F:manganese ion binding"/>
    <property type="evidence" value="ECO:0007669"/>
    <property type="project" value="UniProtKB-UniRule"/>
</dbReference>
<evidence type="ECO:0000256" key="15">
    <source>
        <dbReference type="PROSITE-ProRule" id="PRU01319"/>
    </source>
</evidence>
<evidence type="ECO:0000256" key="1">
    <source>
        <dbReference type="ARBA" id="ARBA00000077"/>
    </source>
</evidence>
<organism evidence="18 19">
    <name type="scientific">Alteribacter lacisalsi</name>
    <dbReference type="NCBI Taxonomy" id="2045244"/>
    <lineage>
        <taxon>Bacteria</taxon>
        <taxon>Bacillati</taxon>
        <taxon>Bacillota</taxon>
        <taxon>Bacilli</taxon>
        <taxon>Bacillales</taxon>
        <taxon>Bacillaceae</taxon>
        <taxon>Alteribacter</taxon>
    </lineage>
</organism>
<dbReference type="HAMAP" id="MF_00052_B">
    <property type="entry name" value="RNase_HII_B"/>
    <property type="match status" value="1"/>
</dbReference>
<evidence type="ECO:0000259" key="17">
    <source>
        <dbReference type="PROSITE" id="PS51975"/>
    </source>
</evidence>
<feature type="binding site" evidence="14 15">
    <location>
        <position position="78"/>
    </location>
    <ligand>
        <name>a divalent metal cation</name>
        <dbReference type="ChEBI" id="CHEBI:60240"/>
    </ligand>
</feature>
<dbReference type="PANTHER" id="PTHR10954:SF18">
    <property type="entry name" value="RIBONUCLEASE HII"/>
    <property type="match status" value="1"/>
</dbReference>
<dbReference type="InterPro" id="IPR012337">
    <property type="entry name" value="RNaseH-like_sf"/>
</dbReference>
<dbReference type="FunFam" id="3.30.420.10:FF:000006">
    <property type="entry name" value="Ribonuclease HII"/>
    <property type="match status" value="1"/>
</dbReference>
<keyword evidence="19" id="KW-1185">Reference proteome</keyword>
<evidence type="ECO:0000256" key="4">
    <source>
        <dbReference type="ARBA" id="ARBA00004496"/>
    </source>
</evidence>
<gene>
    <name evidence="14" type="primary">rnhB</name>
    <name evidence="18" type="ORF">CR205_05240</name>
</gene>
<feature type="domain" description="RNase H type-2" evidence="17">
    <location>
        <begin position="71"/>
        <end position="256"/>
    </location>
</feature>
<dbReference type="GO" id="GO:0005737">
    <property type="term" value="C:cytoplasm"/>
    <property type="evidence" value="ECO:0007669"/>
    <property type="project" value="UniProtKB-SubCell"/>
</dbReference>
<evidence type="ECO:0000256" key="16">
    <source>
        <dbReference type="RuleBase" id="RU003515"/>
    </source>
</evidence>
<keyword evidence="11 14" id="KW-0255">Endonuclease</keyword>
<dbReference type="GO" id="GO:0032299">
    <property type="term" value="C:ribonuclease H2 complex"/>
    <property type="evidence" value="ECO:0007669"/>
    <property type="project" value="TreeGrafter"/>
</dbReference>
<evidence type="ECO:0000256" key="8">
    <source>
        <dbReference type="ARBA" id="ARBA00022490"/>
    </source>
</evidence>
<evidence type="ECO:0000256" key="5">
    <source>
        <dbReference type="ARBA" id="ARBA00007383"/>
    </source>
</evidence>
<keyword evidence="12 14" id="KW-0378">Hydrolase</keyword>
<comment type="subcellular location">
    <subcellularLocation>
        <location evidence="4 14">Cytoplasm</location>
    </subcellularLocation>
</comment>
<evidence type="ECO:0000256" key="6">
    <source>
        <dbReference type="ARBA" id="ARBA00012180"/>
    </source>
</evidence>
<dbReference type="EC" id="3.1.26.4" evidence="6 14"/>
<feature type="binding site" evidence="14 15">
    <location>
        <position position="77"/>
    </location>
    <ligand>
        <name>a divalent metal cation</name>
        <dbReference type="ChEBI" id="CHEBI:60240"/>
    </ligand>
</feature>
<dbReference type="GO" id="GO:0043137">
    <property type="term" value="P:DNA replication, removal of RNA primer"/>
    <property type="evidence" value="ECO:0007669"/>
    <property type="project" value="TreeGrafter"/>
</dbReference>
<dbReference type="InterPro" id="IPR036397">
    <property type="entry name" value="RNaseH_sf"/>
</dbReference>
<dbReference type="Gene3D" id="3.30.420.10">
    <property type="entry name" value="Ribonuclease H-like superfamily/Ribonuclease H"/>
    <property type="match status" value="1"/>
</dbReference>
<dbReference type="NCBIfam" id="NF000595">
    <property type="entry name" value="PRK00015.1-3"/>
    <property type="match status" value="1"/>
</dbReference>
<dbReference type="InterPro" id="IPR024567">
    <property type="entry name" value="RNase_HII/HIII_dom"/>
</dbReference>
<comment type="cofactor">
    <cofactor evidence="14 15">
        <name>Mn(2+)</name>
        <dbReference type="ChEBI" id="CHEBI:29035"/>
    </cofactor>
    <cofactor evidence="14 15">
        <name>Mg(2+)</name>
        <dbReference type="ChEBI" id="CHEBI:18420"/>
    </cofactor>
    <text evidence="14 15">Manganese or magnesium. Binds 1 divalent metal ion per monomer in the absence of substrate. May bind a second metal ion after substrate binding.</text>
</comment>
<feature type="binding site" evidence="14 15">
    <location>
        <position position="169"/>
    </location>
    <ligand>
        <name>a divalent metal cation</name>
        <dbReference type="ChEBI" id="CHEBI:60240"/>
    </ligand>
</feature>
<dbReference type="Pfam" id="PF01351">
    <property type="entry name" value="RNase_HII"/>
    <property type="match status" value="1"/>
</dbReference>
<dbReference type="Proteomes" id="UP000248066">
    <property type="component" value="Unassembled WGS sequence"/>
</dbReference>
<dbReference type="RefSeq" id="WP_110519693.1">
    <property type="nucleotide sequence ID" value="NZ_PDOF01000001.1"/>
</dbReference>
<evidence type="ECO:0000256" key="13">
    <source>
        <dbReference type="ARBA" id="ARBA00023211"/>
    </source>
</evidence>
<evidence type="ECO:0000256" key="10">
    <source>
        <dbReference type="ARBA" id="ARBA00022723"/>
    </source>
</evidence>
<dbReference type="AlphaFoldDB" id="A0A2W0HPW9"/>
<keyword evidence="9 14" id="KW-0540">Nuclease</keyword>
<evidence type="ECO:0000313" key="19">
    <source>
        <dbReference type="Proteomes" id="UP000248066"/>
    </source>
</evidence>
<dbReference type="NCBIfam" id="NF000594">
    <property type="entry name" value="PRK00015.1-1"/>
    <property type="match status" value="1"/>
</dbReference>
<dbReference type="GO" id="GO:0003723">
    <property type="term" value="F:RNA binding"/>
    <property type="evidence" value="ECO:0007669"/>
    <property type="project" value="UniProtKB-UniRule"/>
</dbReference>
<dbReference type="OrthoDB" id="9803420at2"/>
<comment type="caution">
    <text evidence="18">The sequence shown here is derived from an EMBL/GenBank/DDBJ whole genome shotgun (WGS) entry which is preliminary data.</text>
</comment>
<evidence type="ECO:0000256" key="11">
    <source>
        <dbReference type="ARBA" id="ARBA00022759"/>
    </source>
</evidence>
<dbReference type="GO" id="GO:0006298">
    <property type="term" value="P:mismatch repair"/>
    <property type="evidence" value="ECO:0007669"/>
    <property type="project" value="TreeGrafter"/>
</dbReference>
<comment type="cofactor">
    <cofactor evidence="2">
        <name>Mg(2+)</name>
        <dbReference type="ChEBI" id="CHEBI:18420"/>
    </cofactor>
</comment>
<dbReference type="SUPFAM" id="SSF53098">
    <property type="entry name" value="Ribonuclease H-like"/>
    <property type="match status" value="1"/>
</dbReference>
<evidence type="ECO:0000256" key="9">
    <source>
        <dbReference type="ARBA" id="ARBA00022722"/>
    </source>
</evidence>
<evidence type="ECO:0000256" key="14">
    <source>
        <dbReference type="HAMAP-Rule" id="MF_00052"/>
    </source>
</evidence>
<keyword evidence="8 14" id="KW-0963">Cytoplasm</keyword>
<dbReference type="GO" id="GO:0004523">
    <property type="term" value="F:RNA-DNA hybrid ribonuclease activity"/>
    <property type="evidence" value="ECO:0007669"/>
    <property type="project" value="UniProtKB-UniRule"/>
</dbReference>
<dbReference type="InterPro" id="IPR022898">
    <property type="entry name" value="RNase_HII"/>
</dbReference>
<comment type="similarity">
    <text evidence="5 14 16">Belongs to the RNase HII family.</text>
</comment>
<evidence type="ECO:0000256" key="12">
    <source>
        <dbReference type="ARBA" id="ARBA00022801"/>
    </source>
</evidence>
<evidence type="ECO:0000313" key="18">
    <source>
        <dbReference type="EMBL" id="PYZ99162.1"/>
    </source>
</evidence>
<dbReference type="PROSITE" id="PS51975">
    <property type="entry name" value="RNASE_H_2"/>
    <property type="match status" value="1"/>
</dbReference>
<comment type="function">
    <text evidence="3 14 16">Endonuclease that specifically degrades the RNA of RNA-DNA hybrids.</text>
</comment>
<sequence length="256" mass="28418">MKKKSIADIKTLLEHNEPDLTLTEELKKDSRKGVQKLLASYEKTIQKKIQLRDQFREMSICENDMRRQGFKAIAGIDEVGRGPLAGPVIAASVILPHDFFLPGLTDSKKLSETQRESFAAYIKDHAIAWGTGTADVQEIDRDNIYEATKTAMMRAVANMSAEADYLLLDAMKLPLDTPQTSLIKGDSKSISIAAASVIAKVTRDNYMKELDRLHPGYAFASNMGYGTKDHVDGLRTKGITPEHRKSFAPVKACMNK</sequence>
<dbReference type="EMBL" id="PDOF01000001">
    <property type="protein sequence ID" value="PYZ99162.1"/>
    <property type="molecule type" value="Genomic_DNA"/>
</dbReference>
<evidence type="ECO:0000256" key="3">
    <source>
        <dbReference type="ARBA" id="ARBA00004065"/>
    </source>
</evidence>
<proteinExistence type="inferred from homology"/>
<evidence type="ECO:0000256" key="7">
    <source>
        <dbReference type="ARBA" id="ARBA00019179"/>
    </source>
</evidence>
<comment type="catalytic activity">
    <reaction evidence="1 14 15 16">
        <text>Endonucleolytic cleavage to 5'-phosphomonoester.</text>
        <dbReference type="EC" id="3.1.26.4"/>
    </reaction>
</comment>
<dbReference type="PANTHER" id="PTHR10954">
    <property type="entry name" value="RIBONUCLEASE H2 SUBUNIT A"/>
    <property type="match status" value="1"/>
</dbReference>
<keyword evidence="10 14" id="KW-0479">Metal-binding</keyword>
<protein>
    <recommendedName>
        <fullName evidence="7 14">Ribonuclease HII</fullName>
        <shortName evidence="14">RNase HII</shortName>
        <ecNumber evidence="6 14">3.1.26.4</ecNumber>
    </recommendedName>
</protein>
<evidence type="ECO:0000256" key="2">
    <source>
        <dbReference type="ARBA" id="ARBA00001946"/>
    </source>
</evidence>
<dbReference type="CDD" id="cd07182">
    <property type="entry name" value="RNase_HII_bacteria_HII_like"/>
    <property type="match status" value="1"/>
</dbReference>
<accession>A0A2W0HPW9</accession>
<dbReference type="InterPro" id="IPR001352">
    <property type="entry name" value="RNase_HII/HIII"/>
</dbReference>
<reference evidence="18 19" key="1">
    <citation type="submission" date="2017-10" db="EMBL/GenBank/DDBJ databases">
        <title>Bacillus sp. nov., a halophilic bacterium isolated from a Yangshapao Lake.</title>
        <authorList>
            <person name="Wang H."/>
        </authorList>
    </citation>
    <scope>NUCLEOTIDE SEQUENCE [LARGE SCALE GENOMIC DNA]</scope>
    <source>
        <strain evidence="18 19">YSP-3</strain>
    </source>
</reference>
<name>A0A2W0HPW9_9BACI</name>